<accession>A0A6A3BNM3</accession>
<organism evidence="1 2">
    <name type="scientific">Hibiscus syriacus</name>
    <name type="common">Rose of Sharon</name>
    <dbReference type="NCBI Taxonomy" id="106335"/>
    <lineage>
        <taxon>Eukaryota</taxon>
        <taxon>Viridiplantae</taxon>
        <taxon>Streptophyta</taxon>
        <taxon>Embryophyta</taxon>
        <taxon>Tracheophyta</taxon>
        <taxon>Spermatophyta</taxon>
        <taxon>Magnoliopsida</taxon>
        <taxon>eudicotyledons</taxon>
        <taxon>Gunneridae</taxon>
        <taxon>Pentapetalae</taxon>
        <taxon>rosids</taxon>
        <taxon>malvids</taxon>
        <taxon>Malvales</taxon>
        <taxon>Malvaceae</taxon>
        <taxon>Malvoideae</taxon>
        <taxon>Hibiscus</taxon>
    </lineage>
</organism>
<name>A0A6A3BNM3_HIBSY</name>
<protein>
    <submittedName>
        <fullName evidence="1">Uncharacterized protein</fullName>
    </submittedName>
</protein>
<dbReference type="AlphaFoldDB" id="A0A6A3BNM3"/>
<evidence type="ECO:0000313" key="1">
    <source>
        <dbReference type="EMBL" id="KAE8716479.1"/>
    </source>
</evidence>
<comment type="caution">
    <text evidence="1">The sequence shown here is derived from an EMBL/GenBank/DDBJ whole genome shotgun (WGS) entry which is preliminary data.</text>
</comment>
<dbReference type="Proteomes" id="UP000436088">
    <property type="component" value="Unassembled WGS sequence"/>
</dbReference>
<keyword evidence="2" id="KW-1185">Reference proteome</keyword>
<dbReference type="EMBL" id="VEPZ02000843">
    <property type="protein sequence ID" value="KAE8716479.1"/>
    <property type="molecule type" value="Genomic_DNA"/>
</dbReference>
<gene>
    <name evidence="1" type="ORF">F3Y22_tig00110114pilonHSYRG00097</name>
</gene>
<evidence type="ECO:0000313" key="2">
    <source>
        <dbReference type="Proteomes" id="UP000436088"/>
    </source>
</evidence>
<reference evidence="1" key="1">
    <citation type="submission" date="2019-09" db="EMBL/GenBank/DDBJ databases">
        <title>Draft genome information of white flower Hibiscus syriacus.</title>
        <authorList>
            <person name="Kim Y.-M."/>
        </authorList>
    </citation>
    <scope>NUCLEOTIDE SEQUENCE [LARGE SCALE GENOMIC DNA]</scope>
    <source>
        <strain evidence="1">YM2019G1</strain>
    </source>
</reference>
<sequence>MEDDSKLPKGNNMEREEEIRGNGLMEKLVKVKGWRHQIMAMKAKCITLKLCSMRPNLIRVVTMELH</sequence>
<proteinExistence type="predicted"/>